<dbReference type="GeneID" id="25283693"/>
<dbReference type="RefSeq" id="XP_013257719.1">
    <property type="nucleotide sequence ID" value="XM_013402265.1"/>
</dbReference>
<feature type="compositionally biased region" description="Acidic residues" evidence="1">
    <location>
        <begin position="355"/>
        <end position="367"/>
    </location>
</feature>
<feature type="region of interest" description="Disordered" evidence="1">
    <location>
        <begin position="630"/>
        <end position="651"/>
    </location>
</feature>
<feature type="region of interest" description="Disordered" evidence="1">
    <location>
        <begin position="311"/>
        <end position="390"/>
    </location>
</feature>
<organism evidence="2 3">
    <name type="scientific">Exophiala aquamarina CBS 119918</name>
    <dbReference type="NCBI Taxonomy" id="1182545"/>
    <lineage>
        <taxon>Eukaryota</taxon>
        <taxon>Fungi</taxon>
        <taxon>Dikarya</taxon>
        <taxon>Ascomycota</taxon>
        <taxon>Pezizomycotina</taxon>
        <taxon>Eurotiomycetes</taxon>
        <taxon>Chaetothyriomycetidae</taxon>
        <taxon>Chaetothyriales</taxon>
        <taxon>Herpotrichiellaceae</taxon>
        <taxon>Exophiala</taxon>
    </lineage>
</organism>
<evidence type="ECO:0000313" key="3">
    <source>
        <dbReference type="Proteomes" id="UP000027920"/>
    </source>
</evidence>
<evidence type="ECO:0000256" key="1">
    <source>
        <dbReference type="SAM" id="MobiDB-lite"/>
    </source>
</evidence>
<dbReference type="HOGENOM" id="CLU_420927_0_0_1"/>
<comment type="caution">
    <text evidence="2">The sequence shown here is derived from an EMBL/GenBank/DDBJ whole genome shotgun (WGS) entry which is preliminary data.</text>
</comment>
<evidence type="ECO:0000313" key="2">
    <source>
        <dbReference type="EMBL" id="KEF55129.1"/>
    </source>
</evidence>
<keyword evidence="3" id="KW-1185">Reference proteome</keyword>
<reference evidence="2 3" key="1">
    <citation type="submission" date="2013-03" db="EMBL/GenBank/DDBJ databases">
        <title>The Genome Sequence of Exophiala aquamarina CBS 119918.</title>
        <authorList>
            <consortium name="The Broad Institute Genomics Platform"/>
            <person name="Cuomo C."/>
            <person name="de Hoog S."/>
            <person name="Gorbushina A."/>
            <person name="Walker B."/>
            <person name="Young S.K."/>
            <person name="Zeng Q."/>
            <person name="Gargeya S."/>
            <person name="Fitzgerald M."/>
            <person name="Haas B."/>
            <person name="Abouelleil A."/>
            <person name="Allen A.W."/>
            <person name="Alvarado L."/>
            <person name="Arachchi H.M."/>
            <person name="Berlin A.M."/>
            <person name="Chapman S.B."/>
            <person name="Gainer-Dewar J."/>
            <person name="Goldberg J."/>
            <person name="Griggs A."/>
            <person name="Gujja S."/>
            <person name="Hansen M."/>
            <person name="Howarth C."/>
            <person name="Imamovic A."/>
            <person name="Ireland A."/>
            <person name="Larimer J."/>
            <person name="McCowan C."/>
            <person name="Murphy C."/>
            <person name="Pearson M."/>
            <person name="Poon T.W."/>
            <person name="Priest M."/>
            <person name="Roberts A."/>
            <person name="Saif S."/>
            <person name="Shea T."/>
            <person name="Sisk P."/>
            <person name="Sykes S."/>
            <person name="Wortman J."/>
            <person name="Nusbaum C."/>
            <person name="Birren B."/>
        </authorList>
    </citation>
    <scope>NUCLEOTIDE SEQUENCE [LARGE SCALE GENOMIC DNA]</scope>
    <source>
        <strain evidence="2 3">CBS 119918</strain>
    </source>
</reference>
<proteinExistence type="predicted"/>
<gene>
    <name evidence="2" type="ORF">A1O9_08782</name>
</gene>
<sequence>MAPQPLLPVLPDFDLNDYDDLDFLQRSSVPNQATMPNVEQPIGREERMAGMRTRPRPADNAFLAADANDSVDNDPDLSFWKQAMAHEHQITQAQGSYPPLWYEEPDSDRKNLAEGGESVSYTAGEHNDATAPLDQSDLFEEGLNSAFGPARPSANTTAEVNSLEEGPVTISVTARKAGRAKILKNRKRNKNKVMDVVDEYDTYAELQGFEPSTYLLPKEVSLQKICEQYPNHLVGPHLDAFIQYMWTGLDIYNILPPRIVNAFIEAGVMSSERKNRANFLTKRLNKRINFHTPESMTTLIEAHEKLRPCMDNGKVHYGRSKLQGKYSNSRAQAVRPMPPRKYNGMSSKKRKAAAEEEVDADEVDNDGAEPGSEPSDQLRDSAQSTNTAPHFPYASFNDFDVALNEIDSMGHPQFVTTDPEPSAHLLEGPNFDAYDSWDQYGYTGFPGGQDIFTAGEPGLCLQCDDGEFVDDQFAATNAGMSKFQPIDINGGMSYLQTVDFIGGMVNFQPADLTADISNFPPADFNGGTVNFQPVDLNGELENLRPAFFNGGMQGVGLDVSENVYHAQRGEAIPHETVGHEVNGGQSAYPIPHTFSQVMPQSVGRLGKRAGKDEADGEVLEIAGGRNKRVRYEEGAEAPPKVGRPSRRSKCT</sequence>
<dbReference type="OrthoDB" id="4161573at2759"/>
<dbReference type="VEuPathDB" id="FungiDB:A1O9_08782"/>
<accession>A0A072P4T4</accession>
<dbReference type="Proteomes" id="UP000027920">
    <property type="component" value="Unassembled WGS sequence"/>
</dbReference>
<dbReference type="EMBL" id="AMGV01000008">
    <property type="protein sequence ID" value="KEF55129.1"/>
    <property type="molecule type" value="Genomic_DNA"/>
</dbReference>
<name>A0A072P4T4_9EURO</name>
<dbReference type="AlphaFoldDB" id="A0A072P4T4"/>
<protein>
    <submittedName>
        <fullName evidence="2">Uncharacterized protein</fullName>
    </submittedName>
</protein>